<evidence type="ECO:0000313" key="7">
    <source>
        <dbReference type="EMBL" id="MFH6770580.1"/>
    </source>
</evidence>
<feature type="transmembrane region" description="Helical" evidence="6">
    <location>
        <begin position="42"/>
        <end position="64"/>
    </location>
</feature>
<name>A0ABW7MVI5_9FLAO</name>
<accession>A0ABW7MVI5</accession>
<proteinExistence type="predicted"/>
<evidence type="ECO:0000256" key="4">
    <source>
        <dbReference type="ARBA" id="ARBA00022989"/>
    </source>
</evidence>
<feature type="transmembrane region" description="Helical" evidence="6">
    <location>
        <begin position="85"/>
        <end position="106"/>
    </location>
</feature>
<dbReference type="Pfam" id="PF01943">
    <property type="entry name" value="Polysacc_synt"/>
    <property type="match status" value="1"/>
</dbReference>
<feature type="transmembrane region" description="Helical" evidence="6">
    <location>
        <begin position="159"/>
        <end position="182"/>
    </location>
</feature>
<evidence type="ECO:0000313" key="8">
    <source>
        <dbReference type="Proteomes" id="UP001610100"/>
    </source>
</evidence>
<feature type="transmembrane region" description="Helical" evidence="6">
    <location>
        <begin position="406"/>
        <end position="427"/>
    </location>
</feature>
<keyword evidence="4 6" id="KW-1133">Transmembrane helix</keyword>
<evidence type="ECO:0000256" key="3">
    <source>
        <dbReference type="ARBA" id="ARBA00022692"/>
    </source>
</evidence>
<gene>
    <name evidence="7" type="ORF">V8G58_01440</name>
</gene>
<feature type="transmembrane region" description="Helical" evidence="6">
    <location>
        <begin position="380"/>
        <end position="400"/>
    </location>
</feature>
<evidence type="ECO:0000256" key="5">
    <source>
        <dbReference type="ARBA" id="ARBA00023136"/>
    </source>
</evidence>
<keyword evidence="8" id="KW-1185">Reference proteome</keyword>
<sequence>MNWRTSNFIKQLKFSFGFKLLSILISFLLVRYLLKYLDIRDYGLWSVILSFLNWVVFFDLGIANGVKNKIAESLSSKKTNEAKKFISTGYISLFFFSSFVYLFVLIFSRLINWQIVFNSHYHSNDYFQSLILIILFFTLFNFILSLINNVFNAIQRASLVTLNQFVTQILSLLTVSLLLIYTKPDLRILAFGYGLSILLSNLILSIWFYNKNKNLSPSFKDYDKKKVKSIIHLGLRFFLLQLTMMIILTTDRFILIQLAGAEDVTRYDIISRYFKTVVIFHTIINAPLWSMYTDAYSKRDFNWLEKTMKNLIKLFGVYVLGVIVMIVFGKKIINFWLNNDNLGLSISNYIYMGVLVLFNIAHSILAYFTNGIGKTKIQMMTSIIGAVLNIPLSIFFVNYLNLGINGVILATVICLSFFCFIGPFQVYKEIKLIKLGSSS</sequence>
<evidence type="ECO:0000256" key="1">
    <source>
        <dbReference type="ARBA" id="ARBA00004651"/>
    </source>
</evidence>
<feature type="transmembrane region" description="Helical" evidence="6">
    <location>
        <begin position="230"/>
        <end position="249"/>
    </location>
</feature>
<keyword evidence="5 6" id="KW-0472">Membrane</keyword>
<comment type="subcellular location">
    <subcellularLocation>
        <location evidence="1">Cell membrane</location>
        <topology evidence="1">Multi-pass membrane protein</topology>
    </subcellularLocation>
</comment>
<evidence type="ECO:0000256" key="6">
    <source>
        <dbReference type="SAM" id="Phobius"/>
    </source>
</evidence>
<protein>
    <submittedName>
        <fullName evidence="7">MATE family efflux transporter</fullName>
    </submittedName>
</protein>
<evidence type="ECO:0000256" key="2">
    <source>
        <dbReference type="ARBA" id="ARBA00022475"/>
    </source>
</evidence>
<keyword evidence="2" id="KW-1003">Cell membrane</keyword>
<dbReference type="RefSeq" id="WP_344738907.1">
    <property type="nucleotide sequence ID" value="NZ_BAABAY010000001.1"/>
</dbReference>
<feature type="transmembrane region" description="Helical" evidence="6">
    <location>
        <begin position="12"/>
        <end position="30"/>
    </location>
</feature>
<dbReference type="EMBL" id="JBAWKB010000001">
    <property type="protein sequence ID" value="MFH6770580.1"/>
    <property type="molecule type" value="Genomic_DNA"/>
</dbReference>
<keyword evidence="3 6" id="KW-0812">Transmembrane</keyword>
<feature type="transmembrane region" description="Helical" evidence="6">
    <location>
        <begin position="188"/>
        <end position="209"/>
    </location>
</feature>
<organism evidence="7 8">
    <name type="scientific">Gaetbulibacter aestuarii</name>
    <dbReference type="NCBI Taxonomy" id="1502358"/>
    <lineage>
        <taxon>Bacteria</taxon>
        <taxon>Pseudomonadati</taxon>
        <taxon>Bacteroidota</taxon>
        <taxon>Flavobacteriia</taxon>
        <taxon>Flavobacteriales</taxon>
        <taxon>Flavobacteriaceae</taxon>
        <taxon>Gaetbulibacter</taxon>
    </lineage>
</organism>
<reference evidence="7 8" key="1">
    <citation type="submission" date="2024-02" db="EMBL/GenBank/DDBJ databases">
        <title>A Gaetbulibacter species isolated from tidal flats and genomic insights of their niches.</title>
        <authorList>
            <person name="Ye Y."/>
        </authorList>
    </citation>
    <scope>NUCLEOTIDE SEQUENCE [LARGE SCALE GENOMIC DNA]</scope>
    <source>
        <strain evidence="7 8">KYW382</strain>
    </source>
</reference>
<feature type="transmembrane region" description="Helical" evidence="6">
    <location>
        <begin position="126"/>
        <end position="147"/>
    </location>
</feature>
<feature type="transmembrane region" description="Helical" evidence="6">
    <location>
        <begin position="349"/>
        <end position="368"/>
    </location>
</feature>
<dbReference type="Proteomes" id="UP001610100">
    <property type="component" value="Unassembled WGS sequence"/>
</dbReference>
<dbReference type="PANTHER" id="PTHR30250:SF11">
    <property type="entry name" value="O-ANTIGEN TRANSPORTER-RELATED"/>
    <property type="match status" value="1"/>
</dbReference>
<dbReference type="InterPro" id="IPR002797">
    <property type="entry name" value="Polysacc_synth"/>
</dbReference>
<feature type="transmembrane region" description="Helical" evidence="6">
    <location>
        <begin position="269"/>
        <end position="290"/>
    </location>
</feature>
<dbReference type="PANTHER" id="PTHR30250">
    <property type="entry name" value="PST FAMILY PREDICTED COLANIC ACID TRANSPORTER"/>
    <property type="match status" value="1"/>
</dbReference>
<feature type="transmembrane region" description="Helical" evidence="6">
    <location>
        <begin position="311"/>
        <end position="329"/>
    </location>
</feature>
<dbReference type="InterPro" id="IPR050833">
    <property type="entry name" value="Poly_Biosynth_Transport"/>
</dbReference>
<comment type="caution">
    <text evidence="7">The sequence shown here is derived from an EMBL/GenBank/DDBJ whole genome shotgun (WGS) entry which is preliminary data.</text>
</comment>